<evidence type="ECO:0000256" key="1">
    <source>
        <dbReference type="ARBA" id="ARBA00004123"/>
    </source>
</evidence>
<dbReference type="CDD" id="cd17584">
    <property type="entry name" value="REC_typeB_ARR-like"/>
    <property type="match status" value="1"/>
</dbReference>
<dbReference type="GO" id="GO:0000160">
    <property type="term" value="P:phosphorelay signal transduction system"/>
    <property type="evidence" value="ECO:0007669"/>
    <property type="project" value="UniProtKB-KW"/>
</dbReference>
<feature type="domain" description="Response regulatory" evidence="9">
    <location>
        <begin position="3"/>
        <end position="122"/>
    </location>
</feature>
<dbReference type="NCBIfam" id="TIGR01557">
    <property type="entry name" value="myb_SHAQKYF"/>
    <property type="match status" value="1"/>
</dbReference>
<evidence type="ECO:0000256" key="8">
    <source>
        <dbReference type="PROSITE-ProRule" id="PRU00169"/>
    </source>
</evidence>
<evidence type="ECO:0000256" key="4">
    <source>
        <dbReference type="ARBA" id="ARBA00023015"/>
    </source>
</evidence>
<keyword evidence="5" id="KW-0010">Activator</keyword>
<dbReference type="EMBL" id="JAUIZM010000005">
    <property type="protein sequence ID" value="KAK1385943.1"/>
    <property type="molecule type" value="Genomic_DNA"/>
</dbReference>
<evidence type="ECO:0000313" key="11">
    <source>
        <dbReference type="EMBL" id="KAK1385943.1"/>
    </source>
</evidence>
<dbReference type="SUPFAM" id="SSF52172">
    <property type="entry name" value="CheY-like"/>
    <property type="match status" value="1"/>
</dbReference>
<dbReference type="Pfam" id="PF00072">
    <property type="entry name" value="Response_reg"/>
    <property type="match status" value="1"/>
</dbReference>
<keyword evidence="2 8" id="KW-0597">Phosphoprotein</keyword>
<dbReference type="Proteomes" id="UP001237642">
    <property type="component" value="Unassembled WGS sequence"/>
</dbReference>
<keyword evidence="3" id="KW-0902">Two-component regulatory system</keyword>
<evidence type="ECO:0000256" key="5">
    <source>
        <dbReference type="ARBA" id="ARBA00023159"/>
    </source>
</evidence>
<dbReference type="InterPro" id="IPR011006">
    <property type="entry name" value="CheY-like_superfamily"/>
</dbReference>
<dbReference type="InterPro" id="IPR001789">
    <property type="entry name" value="Sig_transdc_resp-reg_receiver"/>
</dbReference>
<dbReference type="PANTHER" id="PTHR43874">
    <property type="entry name" value="TWO-COMPONENT RESPONSE REGULATOR"/>
    <property type="match status" value="1"/>
</dbReference>
<keyword evidence="6" id="KW-0804">Transcription</keyword>
<dbReference type="PROSITE" id="PS51294">
    <property type="entry name" value="HTH_MYB"/>
    <property type="match status" value="1"/>
</dbReference>
<dbReference type="GO" id="GO:0003677">
    <property type="term" value="F:DNA binding"/>
    <property type="evidence" value="ECO:0007669"/>
    <property type="project" value="InterPro"/>
</dbReference>
<evidence type="ECO:0008006" key="13">
    <source>
        <dbReference type="Google" id="ProtNLM"/>
    </source>
</evidence>
<protein>
    <recommendedName>
        <fullName evidence="13">Two-component response regulator</fullName>
    </recommendedName>
</protein>
<dbReference type="InterPro" id="IPR045279">
    <property type="entry name" value="ARR-like"/>
</dbReference>
<reference evidence="11" key="1">
    <citation type="submission" date="2023-02" db="EMBL/GenBank/DDBJ databases">
        <title>Genome of toxic invasive species Heracleum sosnowskyi carries increased number of genes despite the absence of recent whole-genome duplications.</title>
        <authorList>
            <person name="Schelkunov M."/>
            <person name="Shtratnikova V."/>
            <person name="Makarenko M."/>
            <person name="Klepikova A."/>
            <person name="Omelchenko D."/>
            <person name="Novikova G."/>
            <person name="Obukhova E."/>
            <person name="Bogdanov V."/>
            <person name="Penin A."/>
            <person name="Logacheva M."/>
        </authorList>
    </citation>
    <scope>NUCLEOTIDE SEQUENCE</scope>
    <source>
        <strain evidence="11">Hsosn_3</strain>
        <tissue evidence="11">Leaf</tissue>
    </source>
</reference>
<organism evidence="11 12">
    <name type="scientific">Heracleum sosnowskyi</name>
    <dbReference type="NCBI Taxonomy" id="360622"/>
    <lineage>
        <taxon>Eukaryota</taxon>
        <taxon>Viridiplantae</taxon>
        <taxon>Streptophyta</taxon>
        <taxon>Embryophyta</taxon>
        <taxon>Tracheophyta</taxon>
        <taxon>Spermatophyta</taxon>
        <taxon>Magnoliopsida</taxon>
        <taxon>eudicotyledons</taxon>
        <taxon>Gunneridae</taxon>
        <taxon>Pentapetalae</taxon>
        <taxon>asterids</taxon>
        <taxon>campanulids</taxon>
        <taxon>Apiales</taxon>
        <taxon>Apiaceae</taxon>
        <taxon>Apioideae</taxon>
        <taxon>apioid superclade</taxon>
        <taxon>Tordylieae</taxon>
        <taxon>Tordyliinae</taxon>
        <taxon>Heracleum</taxon>
    </lineage>
</organism>
<dbReference type="FunFam" id="1.10.10.60:FF:000007">
    <property type="entry name" value="Two-component response regulator"/>
    <property type="match status" value="1"/>
</dbReference>
<evidence type="ECO:0000256" key="3">
    <source>
        <dbReference type="ARBA" id="ARBA00023012"/>
    </source>
</evidence>
<dbReference type="SUPFAM" id="SSF46689">
    <property type="entry name" value="Homeodomain-like"/>
    <property type="match status" value="1"/>
</dbReference>
<comment type="caution">
    <text evidence="11">The sequence shown here is derived from an EMBL/GenBank/DDBJ whole genome shotgun (WGS) entry which is preliminary data.</text>
</comment>
<dbReference type="GO" id="GO:0009736">
    <property type="term" value="P:cytokinin-activated signaling pathway"/>
    <property type="evidence" value="ECO:0007669"/>
    <property type="project" value="InterPro"/>
</dbReference>
<dbReference type="PANTHER" id="PTHR43874:SF67">
    <property type="entry name" value="TWO-COMPONENT RESPONSE REGULATOR ARR2"/>
    <property type="match status" value="1"/>
</dbReference>
<reference evidence="11" key="2">
    <citation type="submission" date="2023-05" db="EMBL/GenBank/DDBJ databases">
        <authorList>
            <person name="Schelkunov M.I."/>
        </authorList>
    </citation>
    <scope>NUCLEOTIDE SEQUENCE</scope>
    <source>
        <strain evidence="11">Hsosn_3</strain>
        <tissue evidence="11">Leaf</tissue>
    </source>
</reference>
<dbReference type="PROSITE" id="PS50110">
    <property type="entry name" value="RESPONSE_REGULATORY"/>
    <property type="match status" value="1"/>
</dbReference>
<evidence type="ECO:0000256" key="7">
    <source>
        <dbReference type="ARBA" id="ARBA00023242"/>
    </source>
</evidence>
<keyword evidence="7" id="KW-0539">Nucleus</keyword>
<accession>A0AAD8IIS0</accession>
<dbReference type="InterPro" id="IPR009057">
    <property type="entry name" value="Homeodomain-like_sf"/>
</dbReference>
<name>A0AAD8IIS0_9APIA</name>
<keyword evidence="4" id="KW-0805">Transcription regulation</keyword>
<comment type="subcellular location">
    <subcellularLocation>
        <location evidence="1">Nucleus</location>
    </subcellularLocation>
</comment>
<evidence type="ECO:0000259" key="9">
    <source>
        <dbReference type="PROSITE" id="PS50110"/>
    </source>
</evidence>
<dbReference type="Gene3D" id="1.10.10.60">
    <property type="entry name" value="Homeodomain-like"/>
    <property type="match status" value="1"/>
</dbReference>
<dbReference type="SMART" id="SM00448">
    <property type="entry name" value="REC"/>
    <property type="match status" value="1"/>
</dbReference>
<evidence type="ECO:0000313" key="12">
    <source>
        <dbReference type="Proteomes" id="UP001237642"/>
    </source>
</evidence>
<evidence type="ECO:0000259" key="10">
    <source>
        <dbReference type="PROSITE" id="PS51294"/>
    </source>
</evidence>
<keyword evidence="12" id="KW-1185">Reference proteome</keyword>
<proteinExistence type="predicted"/>
<feature type="modified residue" description="4-aspartylphosphate" evidence="8">
    <location>
        <position position="58"/>
    </location>
</feature>
<dbReference type="InterPro" id="IPR006447">
    <property type="entry name" value="Myb_dom_plants"/>
</dbReference>
<dbReference type="AlphaFoldDB" id="A0AAD8IIS0"/>
<gene>
    <name evidence="11" type="ORF">POM88_023678</name>
</gene>
<sequence>MFRVLVVDDDTTCLRIAEACLKRFNYEVMAVTHAIEALNLLGGRKDGEILSYDLILADVHMPDMDGFGLLQHVNDNFNIPVILISADDKTEVVCKGLKNGAPTYLLKPLKADAVKHLWQYSVLWKNREKNAYRRFGETSVPRNICSFSSSAYIEEVSRERKIKKLVWPADLHNRFVEAILILGAKNAVPKKILKVMNVSTLGREQVASHLQKFRKFMKMVLDGETSLDETSKYWIDSNYYSRFVGGNPNLILLNQLREKRMTGKTPAPIPASLPLPPFNEAGASLSASENSAIVMPNNYASSSMNAATPTPDPGGINFFSDINVASANYHTTVPHLNSHVFQSVVTGGLIGGTSMFPSTNHIVSSCDTTSIINNQFISEKLGGASNEVENTSTMPMNEQLGSYPFGGAANEVENTSTMPMNEQLGSYQFGGGANEVENTSTMPMNEQLGSYQFGRGANEVENTSTMPMNEQMGNVQPNPNLWSSLYAHQFENANQQLESYQFGGAANEVENTSTMPTNEQMGNAQPNPNLWSSLYAHQFENTNQQASINLVVLQMRLKIPPQCLRMNMYVMGNGQPNPNLWSSLYAHKFENTNQQLESYQFGGAANEVENTSTMPMNEQMGNGQPNPNLWNSLYAHQFENTNQQLGSYQFGGAANEVENTSTMPMNEHFGGYVQMPDRSWIINNNNRHVCNNNNLDDY</sequence>
<dbReference type="GO" id="GO:0005634">
    <property type="term" value="C:nucleus"/>
    <property type="evidence" value="ECO:0007669"/>
    <property type="project" value="UniProtKB-SubCell"/>
</dbReference>
<evidence type="ECO:0000256" key="6">
    <source>
        <dbReference type="ARBA" id="ARBA00023163"/>
    </source>
</evidence>
<feature type="domain" description="HTH myb-type" evidence="10">
    <location>
        <begin position="159"/>
        <end position="218"/>
    </location>
</feature>
<dbReference type="InterPro" id="IPR017930">
    <property type="entry name" value="Myb_dom"/>
</dbReference>
<evidence type="ECO:0000256" key="2">
    <source>
        <dbReference type="ARBA" id="ARBA00022553"/>
    </source>
</evidence>
<dbReference type="Gene3D" id="3.40.50.2300">
    <property type="match status" value="1"/>
</dbReference>